<dbReference type="Pfam" id="PF03544">
    <property type="entry name" value="TonB_C"/>
    <property type="match status" value="1"/>
</dbReference>
<dbReference type="Gene3D" id="2.30.30.40">
    <property type="entry name" value="SH3 Domains"/>
    <property type="match status" value="1"/>
</dbReference>
<reference evidence="12" key="1">
    <citation type="journal article" date="2021" name="PeerJ">
        <title>Extensive microbial diversity within the chicken gut microbiome revealed by metagenomics and culture.</title>
        <authorList>
            <person name="Gilroy R."/>
            <person name="Ravi A."/>
            <person name="Getino M."/>
            <person name="Pursley I."/>
            <person name="Horton D.L."/>
            <person name="Alikhan N.F."/>
            <person name="Baker D."/>
            <person name="Gharbi K."/>
            <person name="Hall N."/>
            <person name="Watson M."/>
            <person name="Adriaenssens E.M."/>
            <person name="Foster-Nyarko E."/>
            <person name="Jarju S."/>
            <person name="Secka A."/>
            <person name="Antonio M."/>
            <person name="Oren A."/>
            <person name="Chaudhuri R.R."/>
            <person name="La Ragione R."/>
            <person name="Hildebrand F."/>
            <person name="Pallen M.J."/>
        </authorList>
    </citation>
    <scope>NUCLEOTIDE SEQUENCE</scope>
    <source>
        <strain evidence="12">G4-2901</strain>
    </source>
</reference>
<organism evidence="12 13">
    <name type="scientific">Candidatus Phocaeicola faecigallinarum</name>
    <dbReference type="NCBI Taxonomy" id="2838732"/>
    <lineage>
        <taxon>Bacteria</taxon>
        <taxon>Pseudomonadati</taxon>
        <taxon>Bacteroidota</taxon>
        <taxon>Bacteroidia</taxon>
        <taxon>Bacteroidales</taxon>
        <taxon>Bacteroidaceae</taxon>
        <taxon>Phocaeicola</taxon>
    </lineage>
</organism>
<keyword evidence="6 10" id="KW-0812">Transmembrane</keyword>
<evidence type="ECO:0000256" key="5">
    <source>
        <dbReference type="ARBA" id="ARBA00022519"/>
    </source>
</evidence>
<dbReference type="EMBL" id="JAHLFW010000036">
    <property type="protein sequence ID" value="MBU3837366.1"/>
    <property type="molecule type" value="Genomic_DNA"/>
</dbReference>
<dbReference type="GO" id="GO:0031992">
    <property type="term" value="F:energy transducer activity"/>
    <property type="evidence" value="ECO:0007669"/>
    <property type="project" value="InterPro"/>
</dbReference>
<dbReference type="InterPro" id="IPR003538">
    <property type="entry name" value="TonB"/>
</dbReference>
<keyword evidence="7" id="KW-0653">Protein transport</keyword>
<keyword evidence="5" id="KW-0997">Cell inner membrane</keyword>
<dbReference type="PANTHER" id="PTHR33446">
    <property type="entry name" value="PROTEIN TONB-RELATED"/>
    <property type="match status" value="1"/>
</dbReference>
<feature type="domain" description="TonB C-terminal" evidence="11">
    <location>
        <begin position="729"/>
        <end position="819"/>
    </location>
</feature>
<name>A0A948TAF2_9BACT</name>
<dbReference type="PANTHER" id="PTHR33446:SF2">
    <property type="entry name" value="PROTEIN TONB"/>
    <property type="match status" value="1"/>
</dbReference>
<evidence type="ECO:0000256" key="3">
    <source>
        <dbReference type="ARBA" id="ARBA00022448"/>
    </source>
</evidence>
<gene>
    <name evidence="12" type="ORF">H9777_03415</name>
</gene>
<dbReference type="InterPro" id="IPR037682">
    <property type="entry name" value="TonB_C"/>
</dbReference>
<evidence type="ECO:0000256" key="7">
    <source>
        <dbReference type="ARBA" id="ARBA00022927"/>
    </source>
</evidence>
<keyword evidence="8 10" id="KW-1133">Transmembrane helix</keyword>
<dbReference type="SUPFAM" id="SSF74653">
    <property type="entry name" value="TolA/TonB C-terminal domain"/>
    <property type="match status" value="1"/>
</dbReference>
<dbReference type="GO" id="GO:0015031">
    <property type="term" value="P:protein transport"/>
    <property type="evidence" value="ECO:0007669"/>
    <property type="project" value="UniProtKB-KW"/>
</dbReference>
<dbReference type="Proteomes" id="UP000783796">
    <property type="component" value="Unassembled WGS sequence"/>
</dbReference>
<dbReference type="NCBIfam" id="TIGR01352">
    <property type="entry name" value="tonB_Cterm"/>
    <property type="match status" value="1"/>
</dbReference>
<dbReference type="PROSITE" id="PS52015">
    <property type="entry name" value="TONB_CTD"/>
    <property type="match status" value="1"/>
</dbReference>
<comment type="caution">
    <text evidence="12">The sequence shown here is derived from an EMBL/GenBank/DDBJ whole genome shotgun (WGS) entry which is preliminary data.</text>
</comment>
<comment type="similarity">
    <text evidence="2">Belongs to the TonB family.</text>
</comment>
<proteinExistence type="inferred from homology"/>
<dbReference type="AlphaFoldDB" id="A0A948TAF2"/>
<reference evidence="12" key="2">
    <citation type="submission" date="2021-04" db="EMBL/GenBank/DDBJ databases">
        <authorList>
            <person name="Gilroy R."/>
        </authorList>
    </citation>
    <scope>NUCLEOTIDE SEQUENCE</scope>
    <source>
        <strain evidence="12">G4-2901</strain>
    </source>
</reference>
<evidence type="ECO:0000313" key="12">
    <source>
        <dbReference type="EMBL" id="MBU3837366.1"/>
    </source>
</evidence>
<dbReference type="PRINTS" id="PR01374">
    <property type="entry name" value="TONBPROTEIN"/>
</dbReference>
<evidence type="ECO:0000256" key="6">
    <source>
        <dbReference type="ARBA" id="ARBA00022692"/>
    </source>
</evidence>
<sequence>MALINCSECGNQMSDKAQSCPKCGAPNPNTSMQIPMGFSFNPCAWHSDAPAVSSCVTCGRAMCKKCVDSAPFTLNNKPQCNECSLQMLAENIAANKKTKAWSIIKLIFLLLFMSIGLMIYLSNPNDIMNAWIYAGLGGLPSALKTFVTRSAEEKWADEAMSRVNPSEGCFQQIVAFIIKIIFAFVFAPVAAIWFTIKNTIAIVKSSRAIKADQEDYNTIQSRMQEMEHPNEEATSHIGIELQMASQPHSYAPVQPENPEQQVAQNQELSDITYTQPVQTSQTIQASTVTSSYQAQTSPKQSNTLMIGIAIGTLTLVGLIVGYFMWYVPYAKDRDALRTYVGATNVFLRSSQIAGVDNNILERIAYGSEVITYEKGTEWSRVKVNDLEGYMASSFLLNQSDFELLNSVWGNEEAKENIATFRCRMAILDFYRQHEMSGGSTGWQIYAKETEGLPNTVTYPKLYEKNGKFANFFFIVKNNTTGNRRLAGYSFEDETEKPVFRFVIDVPEYGDIKRIRTYKGDMTIEFDNRKKVSLPYYHSSYDYEVKQPSDPTVAPVINGNINLIPGIEYWVEGIIGKEYPIKGNLRINTSNKLWFQYVINDGRKIEADDYGIYDNGKMVFDSGMEATITDKIEGLWGEYYLKPYLPLELHVTGYGLTGKQDTPPAPAPPIAPKIEDILTVTDEKTAQEPQAEEKKNTEAQIAYIPPVIEEEPEDDNQIYDKVEQMPRFPGGQSALMSFLSRNVKYPKVCQENGIQGRVIIQFVVNKDGNISDVSVYKGVNPYLDAEAIRVIKSMPKWTPGKQKGKYVNVKYTLPISFRLG</sequence>
<evidence type="ECO:0000256" key="1">
    <source>
        <dbReference type="ARBA" id="ARBA00004383"/>
    </source>
</evidence>
<dbReference type="InterPro" id="IPR051045">
    <property type="entry name" value="TonB-dependent_transducer"/>
</dbReference>
<evidence type="ECO:0000256" key="10">
    <source>
        <dbReference type="SAM" id="Phobius"/>
    </source>
</evidence>
<evidence type="ECO:0000256" key="8">
    <source>
        <dbReference type="ARBA" id="ARBA00022989"/>
    </source>
</evidence>
<accession>A0A948TAF2</accession>
<keyword evidence="3" id="KW-0813">Transport</keyword>
<dbReference type="GO" id="GO:0055085">
    <property type="term" value="P:transmembrane transport"/>
    <property type="evidence" value="ECO:0007669"/>
    <property type="project" value="InterPro"/>
</dbReference>
<comment type="subcellular location">
    <subcellularLocation>
        <location evidence="1">Cell inner membrane</location>
        <topology evidence="1">Single-pass membrane protein</topology>
        <orientation evidence="1">Periplasmic side</orientation>
    </subcellularLocation>
</comment>
<evidence type="ECO:0000259" key="11">
    <source>
        <dbReference type="PROSITE" id="PS52015"/>
    </source>
</evidence>
<keyword evidence="9 10" id="KW-0472">Membrane</keyword>
<feature type="transmembrane region" description="Helical" evidence="10">
    <location>
        <begin position="304"/>
        <end position="327"/>
    </location>
</feature>
<protein>
    <submittedName>
        <fullName evidence="12">TonB family protein</fullName>
    </submittedName>
</protein>
<dbReference type="GO" id="GO:0030288">
    <property type="term" value="C:outer membrane-bounded periplasmic space"/>
    <property type="evidence" value="ECO:0007669"/>
    <property type="project" value="InterPro"/>
</dbReference>
<evidence type="ECO:0000256" key="2">
    <source>
        <dbReference type="ARBA" id="ARBA00006555"/>
    </source>
</evidence>
<dbReference type="GO" id="GO:0015891">
    <property type="term" value="P:siderophore transport"/>
    <property type="evidence" value="ECO:0007669"/>
    <property type="project" value="InterPro"/>
</dbReference>
<evidence type="ECO:0000313" key="13">
    <source>
        <dbReference type="Proteomes" id="UP000783796"/>
    </source>
</evidence>
<keyword evidence="4" id="KW-1003">Cell membrane</keyword>
<dbReference type="Gene3D" id="3.30.1150.10">
    <property type="match status" value="1"/>
</dbReference>
<evidence type="ECO:0000256" key="9">
    <source>
        <dbReference type="ARBA" id="ARBA00023136"/>
    </source>
</evidence>
<evidence type="ECO:0000256" key="4">
    <source>
        <dbReference type="ARBA" id="ARBA00022475"/>
    </source>
</evidence>
<dbReference type="FunFam" id="3.30.1150.10:FF:000002">
    <property type="entry name" value="Energy transducer TonB"/>
    <property type="match status" value="1"/>
</dbReference>
<dbReference type="InterPro" id="IPR006260">
    <property type="entry name" value="TonB/TolA_C"/>
</dbReference>
<feature type="transmembrane region" description="Helical" evidence="10">
    <location>
        <begin position="173"/>
        <end position="196"/>
    </location>
</feature>
<feature type="transmembrane region" description="Helical" evidence="10">
    <location>
        <begin position="103"/>
        <end position="121"/>
    </location>
</feature>
<dbReference type="GO" id="GO:0098797">
    <property type="term" value="C:plasma membrane protein complex"/>
    <property type="evidence" value="ECO:0007669"/>
    <property type="project" value="TreeGrafter"/>
</dbReference>